<dbReference type="OrthoDB" id="25198at2"/>
<name>A0A1G9GM02_9BACL</name>
<dbReference type="AlphaFoldDB" id="A0A1G9GM02"/>
<dbReference type="PANTHER" id="PTHR43611:SF3">
    <property type="entry name" value="FLAVIN MONONUCLEOTIDE HYDROLASE 1, CHLOROPLATIC"/>
    <property type="match status" value="1"/>
</dbReference>
<dbReference type="Proteomes" id="UP000199008">
    <property type="component" value="Unassembled WGS sequence"/>
</dbReference>
<protein>
    <submittedName>
        <fullName evidence="1">Putative hydrolase of the HAD superfamily</fullName>
    </submittedName>
</protein>
<dbReference type="GO" id="GO:0016787">
    <property type="term" value="F:hydrolase activity"/>
    <property type="evidence" value="ECO:0007669"/>
    <property type="project" value="UniProtKB-KW"/>
</dbReference>
<keyword evidence="1" id="KW-0378">Hydrolase</keyword>
<dbReference type="InterPro" id="IPR023214">
    <property type="entry name" value="HAD_sf"/>
</dbReference>
<proteinExistence type="predicted"/>
<dbReference type="NCBIfam" id="TIGR01509">
    <property type="entry name" value="HAD-SF-IA-v3"/>
    <property type="match status" value="1"/>
</dbReference>
<dbReference type="PANTHER" id="PTHR43611">
    <property type="entry name" value="ALPHA-D-GLUCOSE 1-PHOSPHATE PHOSPHATASE"/>
    <property type="match status" value="1"/>
</dbReference>
<dbReference type="NCBIfam" id="TIGR01549">
    <property type="entry name" value="HAD-SF-IA-v1"/>
    <property type="match status" value="1"/>
</dbReference>
<dbReference type="PRINTS" id="PR00413">
    <property type="entry name" value="HADHALOGNASE"/>
</dbReference>
<accession>A0A1G9GM02</accession>
<dbReference type="STRING" id="576118.SAMN05216216_11815"/>
<dbReference type="Gene3D" id="3.40.50.1000">
    <property type="entry name" value="HAD superfamily/HAD-like"/>
    <property type="match status" value="1"/>
</dbReference>
<dbReference type="InterPro" id="IPR036412">
    <property type="entry name" value="HAD-like_sf"/>
</dbReference>
<organism evidence="1 2">
    <name type="scientific">Lacicoccus qingdaonensis</name>
    <dbReference type="NCBI Taxonomy" id="576118"/>
    <lineage>
        <taxon>Bacteria</taxon>
        <taxon>Bacillati</taxon>
        <taxon>Bacillota</taxon>
        <taxon>Bacilli</taxon>
        <taxon>Bacillales</taxon>
        <taxon>Salinicoccaceae</taxon>
        <taxon>Lacicoccus</taxon>
    </lineage>
</organism>
<reference evidence="2" key="1">
    <citation type="submission" date="2016-10" db="EMBL/GenBank/DDBJ databases">
        <authorList>
            <person name="Varghese N."/>
            <person name="Submissions S."/>
        </authorList>
    </citation>
    <scope>NUCLEOTIDE SEQUENCE [LARGE SCALE GENOMIC DNA]</scope>
    <source>
        <strain evidence="2">CGMCC 1.8895</strain>
    </source>
</reference>
<keyword evidence="2" id="KW-1185">Reference proteome</keyword>
<dbReference type="InterPro" id="IPR006439">
    <property type="entry name" value="HAD-SF_hydro_IA"/>
</dbReference>
<sequence>MTVNTGMDKVIEGLKAEGYKLYLLSNASQDFYIFKETIPALNHFDGLFISSDWECLKPEPVIFQKFFEHFDINPEESFFIDDLADNIEAASDQGMDGYVFDGNIESLLSAFRRNDIKY</sequence>
<dbReference type="EMBL" id="FNFY01000018">
    <property type="protein sequence ID" value="SDL01694.1"/>
    <property type="molecule type" value="Genomic_DNA"/>
</dbReference>
<dbReference type="InterPro" id="IPR041492">
    <property type="entry name" value="HAD_2"/>
</dbReference>
<gene>
    <name evidence="1" type="ORF">SAMN05216216_11815</name>
</gene>
<dbReference type="Pfam" id="PF13419">
    <property type="entry name" value="HAD_2"/>
    <property type="match status" value="1"/>
</dbReference>
<dbReference type="SUPFAM" id="SSF56784">
    <property type="entry name" value="HAD-like"/>
    <property type="match status" value="1"/>
</dbReference>
<evidence type="ECO:0000313" key="1">
    <source>
        <dbReference type="EMBL" id="SDL01694.1"/>
    </source>
</evidence>
<dbReference type="RefSeq" id="WP_092987009.1">
    <property type="nucleotide sequence ID" value="NZ_FNFY01000018.1"/>
</dbReference>
<evidence type="ECO:0000313" key="2">
    <source>
        <dbReference type="Proteomes" id="UP000199008"/>
    </source>
</evidence>